<evidence type="ECO:0000313" key="4">
    <source>
        <dbReference type="Proteomes" id="UP000196086"/>
    </source>
</evidence>
<evidence type="ECO:0000256" key="1">
    <source>
        <dbReference type="SAM" id="MobiDB-lite"/>
    </source>
</evidence>
<feature type="chain" id="PRO_5013232935" evidence="2">
    <location>
        <begin position="32"/>
        <end position="132"/>
    </location>
</feature>
<accession>A0A1Z5YTJ4</accession>
<protein>
    <submittedName>
        <fullName evidence="3">Uncharacterized protein</fullName>
    </submittedName>
</protein>
<feature type="region of interest" description="Disordered" evidence="1">
    <location>
        <begin position="31"/>
        <end position="64"/>
    </location>
</feature>
<reference evidence="3 4" key="1">
    <citation type="submission" date="2014-06" db="EMBL/GenBank/DDBJ databases">
        <authorList>
            <person name="Ju J."/>
            <person name="Zhang J."/>
        </authorList>
    </citation>
    <scope>NUCLEOTIDE SEQUENCE [LARGE SCALE GENOMIC DNA]</scope>
    <source>
        <strain evidence="3 4">DsW_47</strain>
    </source>
</reference>
<dbReference type="EMBL" id="JOMQ01000041">
    <property type="protein sequence ID" value="OUJ01657.1"/>
    <property type="molecule type" value="Genomic_DNA"/>
</dbReference>
<name>A0A1Z5YTJ4_9PROT</name>
<gene>
    <name evidence="3" type="ORF">HK14_08605</name>
</gene>
<dbReference type="RefSeq" id="WP_108912403.1">
    <property type="nucleotide sequence ID" value="NZ_JOMQ01000041.1"/>
</dbReference>
<keyword evidence="2" id="KW-0732">Signal</keyword>
<organism evidence="3 4">
    <name type="scientific">Acetobacter cibinongensis</name>
    <dbReference type="NCBI Taxonomy" id="146475"/>
    <lineage>
        <taxon>Bacteria</taxon>
        <taxon>Pseudomonadati</taxon>
        <taxon>Pseudomonadota</taxon>
        <taxon>Alphaproteobacteria</taxon>
        <taxon>Acetobacterales</taxon>
        <taxon>Acetobacteraceae</taxon>
        <taxon>Acetobacter</taxon>
    </lineage>
</organism>
<comment type="caution">
    <text evidence="3">The sequence shown here is derived from an EMBL/GenBank/DDBJ whole genome shotgun (WGS) entry which is preliminary data.</text>
</comment>
<feature type="signal peptide" evidence="2">
    <location>
        <begin position="1"/>
        <end position="31"/>
    </location>
</feature>
<evidence type="ECO:0000313" key="3">
    <source>
        <dbReference type="EMBL" id="OUJ01657.1"/>
    </source>
</evidence>
<dbReference type="AlphaFoldDB" id="A0A1Z5YTJ4"/>
<feature type="compositionally biased region" description="Basic and acidic residues" evidence="1">
    <location>
        <begin position="46"/>
        <end position="55"/>
    </location>
</feature>
<dbReference type="OrthoDB" id="7276832at2"/>
<evidence type="ECO:0000256" key="2">
    <source>
        <dbReference type="SAM" id="SignalP"/>
    </source>
</evidence>
<sequence length="132" mass="14606">MAHRVRTGYLLLAGLSVAPLSSFLTIHPAMAQDADAGGGGGDDDEEGHKGPDMHKLAKKPPLPRAHKDFSKFRYIPAGDKVVEEADKNRLFFWTKDGQPDGYAQRRGDSIIYYNAQGQAMRVQRLEPNELVD</sequence>
<proteinExistence type="predicted"/>
<dbReference type="Proteomes" id="UP000196086">
    <property type="component" value="Unassembled WGS sequence"/>
</dbReference>